<dbReference type="InterPro" id="IPR021424">
    <property type="entry name" value="PorA"/>
</dbReference>
<evidence type="ECO:0000313" key="4">
    <source>
        <dbReference type="Proteomes" id="UP000035009"/>
    </source>
</evidence>
<dbReference type="RefSeq" id="WP_008377009.1">
    <property type="nucleotide sequence ID" value="NZ_BAOP01000005.1"/>
</dbReference>
<gene>
    <name evidence="3" type="ORF">GM1_005_00410</name>
</gene>
<evidence type="ECO:0000256" key="1">
    <source>
        <dbReference type="SAM" id="MobiDB-lite"/>
    </source>
</evidence>
<keyword evidence="2" id="KW-0472">Membrane</keyword>
<dbReference type="AlphaFoldDB" id="M3VAI0"/>
<evidence type="ECO:0000256" key="2">
    <source>
        <dbReference type="SAM" id="Phobius"/>
    </source>
</evidence>
<dbReference type="STRING" id="410332.SAMN04488550_0369"/>
<keyword evidence="2" id="KW-0812">Transmembrane</keyword>
<keyword evidence="2" id="KW-1133">Transmembrane helix</keyword>
<protein>
    <recommendedName>
        <fullName evidence="5">DUF3068 domain-containing protein</fullName>
    </recommendedName>
</protein>
<evidence type="ECO:0000313" key="3">
    <source>
        <dbReference type="EMBL" id="GAC78858.1"/>
    </source>
</evidence>
<keyword evidence="4" id="KW-1185">Reference proteome</keyword>
<comment type="caution">
    <text evidence="3">The sequence shown here is derived from an EMBL/GenBank/DDBJ whole genome shotgun (WGS) entry which is preliminary data.</text>
</comment>
<dbReference type="EMBL" id="BAOP01000005">
    <property type="protein sequence ID" value="GAC78858.1"/>
    <property type="molecule type" value="Genomic_DNA"/>
</dbReference>
<proteinExistence type="predicted"/>
<feature type="transmembrane region" description="Helical" evidence="2">
    <location>
        <begin position="352"/>
        <end position="373"/>
    </location>
</feature>
<dbReference type="OrthoDB" id="153031at2"/>
<dbReference type="eggNOG" id="ENOG5031U1J">
    <property type="taxonomic scope" value="Bacteria"/>
</dbReference>
<name>M3VAI0_GORML</name>
<organism evidence="3 4">
    <name type="scientific">Gordonia malaquae NBRC 108250</name>
    <dbReference type="NCBI Taxonomy" id="1223542"/>
    <lineage>
        <taxon>Bacteria</taxon>
        <taxon>Bacillati</taxon>
        <taxon>Actinomycetota</taxon>
        <taxon>Actinomycetes</taxon>
        <taxon>Mycobacteriales</taxon>
        <taxon>Gordoniaceae</taxon>
        <taxon>Gordonia</taxon>
    </lineage>
</organism>
<reference evidence="3 4" key="1">
    <citation type="submission" date="2013-02" db="EMBL/GenBank/DDBJ databases">
        <title>Whole genome shotgun sequence of Gordonia malaquae NBRC 108250.</title>
        <authorList>
            <person name="Yoshida I."/>
            <person name="Hosoyama A."/>
            <person name="Tsuchikane K."/>
            <person name="Ando Y."/>
            <person name="Baba S."/>
            <person name="Ohji S."/>
            <person name="Hamada M."/>
            <person name="Tamura T."/>
            <person name="Yamazoe A."/>
            <person name="Yamazaki S."/>
            <person name="Fujita N."/>
        </authorList>
    </citation>
    <scope>NUCLEOTIDE SEQUENCE [LARGE SCALE GENOMIC DNA]</scope>
    <source>
        <strain evidence="3 4">NBRC 108250</strain>
    </source>
</reference>
<feature type="region of interest" description="Disordered" evidence="1">
    <location>
        <begin position="379"/>
        <end position="535"/>
    </location>
</feature>
<dbReference type="Pfam" id="PF11271">
    <property type="entry name" value="PorA"/>
    <property type="match status" value="1"/>
</dbReference>
<sequence length="535" mass="58864">MKRVLLAFTAFFGVAFIAAAVVIPIYLVPKLKVVPLDLDITSVATTVPAQGETGDRFPAVIFDRCSVTKKKAAQFDAHLTQQRRSVIVDPSDADQATLQSAQTVRIDRVRDSAGTERDLTMSTDGERACDDALLTATVDRVSVNRKTSVPNGVVSSLQLESVPEGGNVEDASVRLDDRKGFQYKFGFNVQKREYYYFDTNTRQDSPAKFVEEKVINGVKTYHFEADVPEKDLSDLPNPQGDAALGTILNMPASWWGITGRGVKAKDMVEMHRYGAATRHVYVEPVTGTIVSGFEEQHQYFKSPDDSSETPRAIREFRMDALKATFQWSDETVAQQTDRAKHYVNLLKWGGTYVPIILGVLGGLLLLAWVFLVWRGRKKPATSGDDPQDPQDQPTLDEPTSGAPPAVALDKAPADETPTTSYAVTDGAYTYDPSSFGDPNHQRPTFAAPYAPAPDTTVIPSVEPDAPETTVLPDQSQWQRAVPQESEWQPRHEAPDAQTPGHVAPSPLDDTDTGAFRSPFADPTRPMPNPDQNRDR</sequence>
<dbReference type="Proteomes" id="UP000035009">
    <property type="component" value="Unassembled WGS sequence"/>
</dbReference>
<evidence type="ECO:0008006" key="5">
    <source>
        <dbReference type="Google" id="ProtNLM"/>
    </source>
</evidence>
<accession>M3VAI0</accession>